<organism evidence="6">
    <name type="scientific">Pelagomonas calceolata</name>
    <dbReference type="NCBI Taxonomy" id="35677"/>
    <lineage>
        <taxon>Eukaryota</taxon>
        <taxon>Sar</taxon>
        <taxon>Stramenopiles</taxon>
        <taxon>Ochrophyta</taxon>
        <taxon>Pelagophyceae</taxon>
        <taxon>Pelagomonadales</taxon>
        <taxon>Pelagomonadaceae</taxon>
        <taxon>Pelagomonas</taxon>
    </lineage>
</organism>
<evidence type="ECO:0000256" key="1">
    <source>
        <dbReference type="ARBA" id="ARBA00022729"/>
    </source>
</evidence>
<keyword evidence="8" id="KW-1185">Reference proteome</keyword>
<dbReference type="Gene3D" id="2.10.25.10">
    <property type="entry name" value="Laminin"/>
    <property type="match status" value="2"/>
</dbReference>
<dbReference type="PROSITE" id="PS00022">
    <property type="entry name" value="EGF_1"/>
    <property type="match status" value="2"/>
</dbReference>
<sequence>MRRPPAIRWLLYTALLSGHEAHEGAHCSGHGVTSKENNFECTCFSGWKGPNCGVKACPRGRAWADYASDTDEAHAYDVECSGVGYCNEDGQCECREGVFEGPACEKLACPTSLDGTICSGHGQCVTSGWAASHWDGRNLLRPHVEYPHWDAEKISGCLCDRGFSGFNCSRVDCPRGDVPETRGQKNEIVRLECGASKGTFTLTYKGSITEPIPYDAPYGLVKARLQALPDIGEVDVRFLRGQESVCSAQKTETEIEFLTDFGSLPALKVQSLSLEGSVFLITRQRLRCPRGSCHQARGRGPSNCTGGFYLGYDGQFTSKIAWNATKEYVEKALSALSTFNEDSDYGPLHVNVTGSNTVCNYDEKYYMNSTEEYDYLNAQNVTIDIRGKYGNVYNLTLLNSLWRVDSYTNPGYAYKEKVNLTLEASKGTKENAYCSERGWCDFATGTCMCNKLDTGSLQYDYKSSNGYGEPGNRGDCGYPAIEARGCPAGRIGDKWVQCGGKDRGHCDNATLICQCNADHYGADCMLQTCPYGPSWWGEARGSGEGHDLAECSNMGECERNSGLCDCREGFGGKACEKLLCPVDGDAQYCSGHGLCLPMWRAAEETTLSGEPRGLTYGAATQQSPATWDSRRIYTCHCDSRDGFQPADGPVMWVSGVHTANDDFVGGWTGYDCSLRRCPFGDDPRTDDDVSEIQTVRCSLPGKDTFTVSFRGDTSRPISANATDAQIKWALENMTTLQEVHVSINPGERACQTRWDGNDWRHGSSGFNVTFISQVGDVPLLTTSPPSNVTETVKGTKENLECGRQGYCDHESGLCRCLKGFVGSDGDGNPGRRRDCGRIDPQGFTLNLWDE</sequence>
<dbReference type="PANTHER" id="PTHR14949">
    <property type="entry name" value="EGF-LIKE-DOMAIN, MULTIPLE 7, 8"/>
    <property type="match status" value="1"/>
</dbReference>
<evidence type="ECO:0000313" key="6">
    <source>
        <dbReference type="EMBL" id="CAE0707164.1"/>
    </source>
</evidence>
<evidence type="ECO:0000256" key="3">
    <source>
        <dbReference type="PROSITE-ProRule" id="PRU00076"/>
    </source>
</evidence>
<feature type="domain" description="EGF-like" evidence="5">
    <location>
        <begin position="542"/>
        <end position="576"/>
    </location>
</feature>
<evidence type="ECO:0000256" key="4">
    <source>
        <dbReference type="SAM" id="SignalP"/>
    </source>
</evidence>
<comment type="caution">
    <text evidence="3">Lacks conserved residue(s) required for the propagation of feature annotation.</text>
</comment>
<proteinExistence type="predicted"/>
<accession>A0A7S4A8Q6</accession>
<keyword evidence="2 3" id="KW-1015">Disulfide bond</keyword>
<dbReference type="InterPro" id="IPR000742">
    <property type="entry name" value="EGF"/>
</dbReference>
<name>A0A7S4A8Q6_9STRA</name>
<evidence type="ECO:0000313" key="7">
    <source>
        <dbReference type="EMBL" id="CAH0370399.1"/>
    </source>
</evidence>
<dbReference type="EMBL" id="HBIW01026253">
    <property type="protein sequence ID" value="CAE0707164.1"/>
    <property type="molecule type" value="Transcribed_RNA"/>
</dbReference>
<evidence type="ECO:0000313" key="8">
    <source>
        <dbReference type="Proteomes" id="UP000789595"/>
    </source>
</evidence>
<dbReference type="EMBL" id="CAKKNE010000003">
    <property type="protein sequence ID" value="CAH0370399.1"/>
    <property type="molecule type" value="Genomic_DNA"/>
</dbReference>
<reference evidence="7" key="2">
    <citation type="submission" date="2021-11" db="EMBL/GenBank/DDBJ databases">
        <authorList>
            <consortium name="Genoscope - CEA"/>
            <person name="William W."/>
        </authorList>
    </citation>
    <scope>NUCLEOTIDE SEQUENCE</scope>
</reference>
<dbReference type="PROSITE" id="PS50026">
    <property type="entry name" value="EGF_3"/>
    <property type="match status" value="1"/>
</dbReference>
<dbReference type="PRINTS" id="PR00011">
    <property type="entry name" value="EGFLAMININ"/>
</dbReference>
<dbReference type="Proteomes" id="UP000789595">
    <property type="component" value="Unassembled WGS sequence"/>
</dbReference>
<dbReference type="OrthoDB" id="18487at2759"/>
<reference evidence="6" key="1">
    <citation type="submission" date="2021-01" db="EMBL/GenBank/DDBJ databases">
        <authorList>
            <person name="Corre E."/>
            <person name="Pelletier E."/>
            <person name="Niang G."/>
            <person name="Scheremetjew M."/>
            <person name="Finn R."/>
            <person name="Kale V."/>
            <person name="Holt S."/>
            <person name="Cochrane G."/>
            <person name="Meng A."/>
            <person name="Brown T."/>
            <person name="Cohen L."/>
        </authorList>
    </citation>
    <scope>NUCLEOTIDE SEQUENCE</scope>
    <source>
        <strain evidence="6">CCMP1756</strain>
    </source>
</reference>
<dbReference type="InterPro" id="IPR050969">
    <property type="entry name" value="Dev_Signal_Modulators"/>
</dbReference>
<protein>
    <recommendedName>
        <fullName evidence="5">EGF-like domain-containing protein</fullName>
    </recommendedName>
</protein>
<dbReference type="PROSITE" id="PS01186">
    <property type="entry name" value="EGF_2"/>
    <property type="match status" value="2"/>
</dbReference>
<feature type="chain" id="PRO_5035593966" description="EGF-like domain-containing protein" evidence="4">
    <location>
        <begin position="22"/>
        <end position="850"/>
    </location>
</feature>
<evidence type="ECO:0000256" key="2">
    <source>
        <dbReference type="ARBA" id="ARBA00023157"/>
    </source>
</evidence>
<dbReference type="Pfam" id="PF23106">
    <property type="entry name" value="EGF_Teneurin"/>
    <property type="match status" value="1"/>
</dbReference>
<feature type="signal peptide" evidence="4">
    <location>
        <begin position="1"/>
        <end position="21"/>
    </location>
</feature>
<evidence type="ECO:0000259" key="5">
    <source>
        <dbReference type="PROSITE" id="PS50026"/>
    </source>
</evidence>
<dbReference type="AlphaFoldDB" id="A0A7S4A8Q6"/>
<dbReference type="PANTHER" id="PTHR14949:SF56">
    <property type="entry name" value="EGF-LIKE-DOMAIN, MULTIPLE 7"/>
    <property type="match status" value="1"/>
</dbReference>
<gene>
    <name evidence="6" type="ORF">PCAL00307_LOCUS22615</name>
    <name evidence="7" type="ORF">PECAL_3P02830</name>
</gene>
<keyword evidence="3" id="KW-0245">EGF-like domain</keyword>
<feature type="disulfide bond" evidence="3">
    <location>
        <begin position="566"/>
        <end position="575"/>
    </location>
</feature>
<keyword evidence="1 4" id="KW-0732">Signal</keyword>